<dbReference type="GO" id="GO:0008677">
    <property type="term" value="F:2-dehydropantoate 2-reductase activity"/>
    <property type="evidence" value="ECO:0007669"/>
    <property type="project" value="UniProtKB-EC"/>
</dbReference>
<dbReference type="Pfam" id="PF08546">
    <property type="entry name" value="ApbA_C"/>
    <property type="match status" value="1"/>
</dbReference>
<dbReference type="AlphaFoldDB" id="A0A848EH69"/>
<proteinExistence type="inferred from homology"/>
<sequence length="314" mass="33407">MRVLVLGAGALGGYFGGRLVEAGSAEVAFLVRPARRAMLQRDGLRIESPFGAWQGAVETVAAGEARPGWDVILLSCKAYDLDDAMAAIAPAVDEGTAILPVLNGLSHVDRLADAFGPARVLGGLAKIQATLAPDGTVRQLNDWRWLTFGERDGTMSPRVAAIEAAFARTRGVVAQAVPDIMARMWEKLVHLGTSAIGTVLMRANVGEIAASPGGVAFLHRMLDRNAAIAAANGHPMREAFLAEYRTLFADPKSAYATSMLRDIEAGGRIEADHILGFLAAAAHRAGISAELHDAAFLHAKAYEQRRERRRLPGA</sequence>
<evidence type="ECO:0000256" key="10">
    <source>
        <dbReference type="ARBA" id="ARBA00048793"/>
    </source>
</evidence>
<evidence type="ECO:0000259" key="12">
    <source>
        <dbReference type="Pfam" id="PF02558"/>
    </source>
</evidence>
<dbReference type="InterPro" id="IPR051402">
    <property type="entry name" value="KPR-Related"/>
</dbReference>
<dbReference type="SUPFAM" id="SSF51735">
    <property type="entry name" value="NAD(P)-binding Rossmann-fold domains"/>
    <property type="match status" value="1"/>
</dbReference>
<reference evidence="14 15" key="1">
    <citation type="submission" date="2020-03" db="EMBL/GenBank/DDBJ databases">
        <authorList>
            <person name="Sun Q."/>
        </authorList>
    </citation>
    <scope>NUCLEOTIDE SEQUENCE [LARGE SCALE GENOMIC DNA]</scope>
    <source>
        <strain evidence="14 15">JC162</strain>
    </source>
</reference>
<evidence type="ECO:0000256" key="8">
    <source>
        <dbReference type="ARBA" id="ARBA00023002"/>
    </source>
</evidence>
<evidence type="ECO:0000313" key="15">
    <source>
        <dbReference type="Proteomes" id="UP000548582"/>
    </source>
</evidence>
<dbReference type="InterPro" id="IPR013328">
    <property type="entry name" value="6PGD_dom2"/>
</dbReference>
<dbReference type="GO" id="GO:0005737">
    <property type="term" value="C:cytoplasm"/>
    <property type="evidence" value="ECO:0007669"/>
    <property type="project" value="TreeGrafter"/>
</dbReference>
<dbReference type="Gene3D" id="1.10.1040.10">
    <property type="entry name" value="N-(1-d-carboxylethyl)-l-norvaline Dehydrogenase, domain 2"/>
    <property type="match status" value="1"/>
</dbReference>
<protein>
    <recommendedName>
        <fullName evidence="5 11">2-dehydropantoate 2-reductase</fullName>
        <ecNumber evidence="4 11">1.1.1.169</ecNumber>
    </recommendedName>
    <alternativeName>
        <fullName evidence="9 11">Ketopantoate reductase</fullName>
    </alternativeName>
</protein>
<dbReference type="NCBIfam" id="TIGR00745">
    <property type="entry name" value="apbA_panE"/>
    <property type="match status" value="1"/>
</dbReference>
<evidence type="ECO:0000256" key="11">
    <source>
        <dbReference type="RuleBase" id="RU362068"/>
    </source>
</evidence>
<evidence type="ECO:0000256" key="9">
    <source>
        <dbReference type="ARBA" id="ARBA00032024"/>
    </source>
</evidence>
<dbReference type="InterPro" id="IPR013332">
    <property type="entry name" value="KPR_N"/>
</dbReference>
<evidence type="ECO:0000259" key="13">
    <source>
        <dbReference type="Pfam" id="PF08546"/>
    </source>
</evidence>
<keyword evidence="7 11" id="KW-0521">NADP</keyword>
<dbReference type="GO" id="GO:0015940">
    <property type="term" value="P:pantothenate biosynthetic process"/>
    <property type="evidence" value="ECO:0007669"/>
    <property type="project" value="UniProtKB-UniPathway"/>
</dbReference>
<dbReference type="PANTHER" id="PTHR21708">
    <property type="entry name" value="PROBABLE 2-DEHYDROPANTOATE 2-REDUCTASE"/>
    <property type="match status" value="1"/>
</dbReference>
<dbReference type="PANTHER" id="PTHR21708:SF26">
    <property type="entry name" value="2-DEHYDROPANTOATE 2-REDUCTASE"/>
    <property type="match status" value="1"/>
</dbReference>
<accession>A0A848EH69</accession>
<dbReference type="Gene3D" id="3.40.50.720">
    <property type="entry name" value="NAD(P)-binding Rossmann-like Domain"/>
    <property type="match status" value="1"/>
</dbReference>
<dbReference type="InterPro" id="IPR013752">
    <property type="entry name" value="KPA_reductase"/>
</dbReference>
<gene>
    <name evidence="14" type="ORF">GWK16_16105</name>
</gene>
<comment type="pathway">
    <text evidence="2 11">Cofactor biosynthesis; (R)-pantothenate biosynthesis; (R)-pantoate from 3-methyl-2-oxobutanoate: step 2/2.</text>
</comment>
<evidence type="ECO:0000256" key="6">
    <source>
        <dbReference type="ARBA" id="ARBA00022655"/>
    </source>
</evidence>
<feature type="domain" description="Ketopantoate reductase C-terminal" evidence="13">
    <location>
        <begin position="179"/>
        <end position="301"/>
    </location>
</feature>
<comment type="function">
    <text evidence="1 11">Catalyzes the NADPH-dependent reduction of ketopantoate into pantoic acid.</text>
</comment>
<organism evidence="14 15">
    <name type="scientific">Neoroseomonas marina</name>
    <dbReference type="NCBI Taxonomy" id="1232220"/>
    <lineage>
        <taxon>Bacteria</taxon>
        <taxon>Pseudomonadati</taxon>
        <taxon>Pseudomonadota</taxon>
        <taxon>Alphaproteobacteria</taxon>
        <taxon>Acetobacterales</taxon>
        <taxon>Acetobacteraceae</taxon>
        <taxon>Neoroseomonas</taxon>
    </lineage>
</organism>
<dbReference type="InterPro" id="IPR036291">
    <property type="entry name" value="NAD(P)-bd_dom_sf"/>
</dbReference>
<evidence type="ECO:0000256" key="4">
    <source>
        <dbReference type="ARBA" id="ARBA00013014"/>
    </source>
</evidence>
<dbReference type="EC" id="1.1.1.169" evidence="4 11"/>
<dbReference type="UniPathway" id="UPA00028">
    <property type="reaction ID" value="UER00004"/>
</dbReference>
<comment type="similarity">
    <text evidence="3 11">Belongs to the ketopantoate reductase family.</text>
</comment>
<evidence type="ECO:0000256" key="2">
    <source>
        <dbReference type="ARBA" id="ARBA00004994"/>
    </source>
</evidence>
<name>A0A848EH69_9PROT</name>
<dbReference type="RefSeq" id="WP_170054994.1">
    <property type="nucleotide sequence ID" value="NZ_JABBKX010000005.1"/>
</dbReference>
<comment type="caution">
    <text evidence="14">The sequence shown here is derived from an EMBL/GenBank/DDBJ whole genome shotgun (WGS) entry which is preliminary data.</text>
</comment>
<dbReference type="EMBL" id="JABBKX010000005">
    <property type="protein sequence ID" value="NMJ42773.1"/>
    <property type="molecule type" value="Genomic_DNA"/>
</dbReference>
<dbReference type="FunFam" id="3.40.50.720:FF:000307">
    <property type="entry name" value="2-dehydropantoate 2-reductase"/>
    <property type="match status" value="1"/>
</dbReference>
<dbReference type="Pfam" id="PF02558">
    <property type="entry name" value="ApbA"/>
    <property type="match status" value="1"/>
</dbReference>
<keyword evidence="15" id="KW-1185">Reference proteome</keyword>
<evidence type="ECO:0000313" key="14">
    <source>
        <dbReference type="EMBL" id="NMJ42773.1"/>
    </source>
</evidence>
<dbReference type="InterPro" id="IPR003710">
    <property type="entry name" value="ApbA"/>
</dbReference>
<keyword evidence="8 11" id="KW-0560">Oxidoreductase</keyword>
<evidence type="ECO:0000256" key="1">
    <source>
        <dbReference type="ARBA" id="ARBA00002919"/>
    </source>
</evidence>
<evidence type="ECO:0000256" key="7">
    <source>
        <dbReference type="ARBA" id="ARBA00022857"/>
    </source>
</evidence>
<dbReference type="InterPro" id="IPR008927">
    <property type="entry name" value="6-PGluconate_DH-like_C_sf"/>
</dbReference>
<comment type="catalytic activity">
    <reaction evidence="10 11">
        <text>(R)-pantoate + NADP(+) = 2-dehydropantoate + NADPH + H(+)</text>
        <dbReference type="Rhea" id="RHEA:16233"/>
        <dbReference type="ChEBI" id="CHEBI:11561"/>
        <dbReference type="ChEBI" id="CHEBI:15378"/>
        <dbReference type="ChEBI" id="CHEBI:15980"/>
        <dbReference type="ChEBI" id="CHEBI:57783"/>
        <dbReference type="ChEBI" id="CHEBI:58349"/>
        <dbReference type="EC" id="1.1.1.169"/>
    </reaction>
</comment>
<evidence type="ECO:0000256" key="3">
    <source>
        <dbReference type="ARBA" id="ARBA00007870"/>
    </source>
</evidence>
<keyword evidence="6 11" id="KW-0566">Pantothenate biosynthesis</keyword>
<dbReference type="SUPFAM" id="SSF48179">
    <property type="entry name" value="6-phosphogluconate dehydrogenase C-terminal domain-like"/>
    <property type="match status" value="1"/>
</dbReference>
<feature type="domain" description="Ketopantoate reductase N-terminal" evidence="12">
    <location>
        <begin position="3"/>
        <end position="152"/>
    </location>
</feature>
<dbReference type="Proteomes" id="UP000548582">
    <property type="component" value="Unassembled WGS sequence"/>
</dbReference>
<evidence type="ECO:0000256" key="5">
    <source>
        <dbReference type="ARBA" id="ARBA00019465"/>
    </source>
</evidence>